<feature type="transmembrane region" description="Helical" evidence="15">
    <location>
        <begin position="180"/>
        <end position="199"/>
    </location>
</feature>
<feature type="transmembrane region" description="Helical" evidence="15">
    <location>
        <begin position="2602"/>
        <end position="2621"/>
    </location>
</feature>
<dbReference type="GO" id="GO:0005524">
    <property type="term" value="F:ATP binding"/>
    <property type="evidence" value="ECO:0007669"/>
    <property type="project" value="UniProtKB-KW"/>
</dbReference>
<dbReference type="CDD" id="cd18580">
    <property type="entry name" value="ABC_6TM_ABCC_D2"/>
    <property type="match status" value="2"/>
</dbReference>
<feature type="transmembrane region" description="Helical" evidence="15">
    <location>
        <begin position="146"/>
        <end position="168"/>
    </location>
</feature>
<evidence type="ECO:0000313" key="20">
    <source>
        <dbReference type="Proteomes" id="UP000823749"/>
    </source>
</evidence>
<feature type="compositionally biased region" description="Low complexity" evidence="14">
    <location>
        <begin position="1317"/>
        <end position="1328"/>
    </location>
</feature>
<keyword evidence="13" id="KW-0863">Zinc-finger</keyword>
<dbReference type="FunFam" id="3.40.50.300:FF:000163">
    <property type="entry name" value="Multidrug resistance-associated protein member 4"/>
    <property type="match status" value="1"/>
</dbReference>
<dbReference type="EC" id="7.6.2.2" evidence="3"/>
<dbReference type="GO" id="GO:0003676">
    <property type="term" value="F:nucleic acid binding"/>
    <property type="evidence" value="ECO:0007669"/>
    <property type="project" value="InterPro"/>
</dbReference>
<evidence type="ECO:0000256" key="10">
    <source>
        <dbReference type="ARBA" id="ARBA00022989"/>
    </source>
</evidence>
<dbReference type="InterPro" id="IPR044746">
    <property type="entry name" value="ABCC_6TM_D1"/>
</dbReference>
<keyword evidence="7" id="KW-0547">Nucleotide-binding</keyword>
<dbReference type="InterPro" id="IPR003439">
    <property type="entry name" value="ABC_transporter-like_ATP-bd"/>
</dbReference>
<evidence type="ECO:0000256" key="11">
    <source>
        <dbReference type="ARBA" id="ARBA00023136"/>
    </source>
</evidence>
<feature type="transmembrane region" description="Helical" evidence="15">
    <location>
        <begin position="446"/>
        <end position="464"/>
    </location>
</feature>
<organism evidence="19 20">
    <name type="scientific">Rhododendron griersonianum</name>
    <dbReference type="NCBI Taxonomy" id="479676"/>
    <lineage>
        <taxon>Eukaryota</taxon>
        <taxon>Viridiplantae</taxon>
        <taxon>Streptophyta</taxon>
        <taxon>Embryophyta</taxon>
        <taxon>Tracheophyta</taxon>
        <taxon>Spermatophyta</taxon>
        <taxon>Magnoliopsida</taxon>
        <taxon>eudicotyledons</taxon>
        <taxon>Gunneridae</taxon>
        <taxon>Pentapetalae</taxon>
        <taxon>asterids</taxon>
        <taxon>Ericales</taxon>
        <taxon>Ericaceae</taxon>
        <taxon>Ericoideae</taxon>
        <taxon>Rhodoreae</taxon>
        <taxon>Rhododendron</taxon>
    </lineage>
</organism>
<evidence type="ECO:0000256" key="9">
    <source>
        <dbReference type="ARBA" id="ARBA00022967"/>
    </source>
</evidence>
<evidence type="ECO:0000256" key="5">
    <source>
        <dbReference type="ARBA" id="ARBA00022692"/>
    </source>
</evidence>
<feature type="compositionally biased region" description="Low complexity" evidence="14">
    <location>
        <begin position="1296"/>
        <end position="1305"/>
    </location>
</feature>
<feature type="region of interest" description="Disordered" evidence="14">
    <location>
        <begin position="879"/>
        <end position="958"/>
    </location>
</feature>
<dbReference type="PANTHER" id="PTHR24223:SF263">
    <property type="entry name" value="ABC-TYPE XENOBIOTIC TRANSPORTER"/>
    <property type="match status" value="1"/>
</dbReference>
<dbReference type="FunFam" id="3.40.50.300:FF:000973">
    <property type="entry name" value="Multidrug resistance-associated protein 4"/>
    <property type="match status" value="1"/>
</dbReference>
<feature type="compositionally biased region" description="Low complexity" evidence="14">
    <location>
        <begin position="896"/>
        <end position="941"/>
    </location>
</feature>
<feature type="domain" description="ABC transporter" evidence="17">
    <location>
        <begin position="2826"/>
        <end position="3070"/>
    </location>
</feature>
<evidence type="ECO:0000256" key="1">
    <source>
        <dbReference type="ARBA" id="ARBA00004141"/>
    </source>
</evidence>
<feature type="domain" description="ABC transporter" evidence="17">
    <location>
        <begin position="1632"/>
        <end position="1864"/>
    </location>
</feature>
<dbReference type="SMART" id="SM00382">
    <property type="entry name" value="AAA"/>
    <property type="match status" value="4"/>
</dbReference>
<dbReference type="Pfam" id="PF03732">
    <property type="entry name" value="Retrotrans_gag"/>
    <property type="match status" value="1"/>
</dbReference>
<feature type="domain" description="ABC transporter" evidence="17">
    <location>
        <begin position="623"/>
        <end position="852"/>
    </location>
</feature>
<name>A0AAV6LE39_9ERIC</name>
<keyword evidence="9" id="KW-1278">Translocase</keyword>
<dbReference type="InterPro" id="IPR044726">
    <property type="entry name" value="ABCC_6TM_D2"/>
</dbReference>
<dbReference type="InterPro" id="IPR003593">
    <property type="entry name" value="AAA+_ATPase"/>
</dbReference>
<feature type="transmembrane region" description="Helical" evidence="15">
    <location>
        <begin position="1992"/>
        <end position="2018"/>
    </location>
</feature>
<dbReference type="PROSITE" id="PS50929">
    <property type="entry name" value="ABC_TM1F"/>
    <property type="match status" value="4"/>
</dbReference>
<keyword evidence="8" id="KW-0067">ATP-binding</keyword>
<dbReference type="PROSITE" id="PS00211">
    <property type="entry name" value="ABC_TRANSPORTER_1"/>
    <property type="match status" value="2"/>
</dbReference>
<dbReference type="PANTHER" id="PTHR24223">
    <property type="entry name" value="ATP-BINDING CASSETTE SUB-FAMILY C"/>
    <property type="match status" value="1"/>
</dbReference>
<dbReference type="InterPro" id="IPR036640">
    <property type="entry name" value="ABC1_TM_sf"/>
</dbReference>
<accession>A0AAV6LE39</accession>
<dbReference type="Pfam" id="PF00664">
    <property type="entry name" value="ABC_membrane"/>
    <property type="match status" value="3"/>
</dbReference>
<feature type="transmembrane region" description="Helical" evidence="15">
    <location>
        <begin position="80"/>
        <end position="102"/>
    </location>
</feature>
<evidence type="ECO:0000259" key="16">
    <source>
        <dbReference type="PROSITE" id="PS50158"/>
    </source>
</evidence>
<feature type="domain" description="ABC transmembrane type-1" evidence="18">
    <location>
        <begin position="1467"/>
        <end position="1593"/>
    </location>
</feature>
<dbReference type="InterPro" id="IPR005162">
    <property type="entry name" value="Retrotrans_gag_dom"/>
</dbReference>
<keyword evidence="13" id="KW-0479">Metal-binding</keyword>
<feature type="region of interest" description="Disordered" evidence="14">
    <location>
        <begin position="1217"/>
        <end position="1236"/>
    </location>
</feature>
<dbReference type="Pfam" id="PF00005">
    <property type="entry name" value="ABC_tran"/>
    <property type="match status" value="4"/>
</dbReference>
<comment type="catalytic activity">
    <reaction evidence="12">
        <text>ATP + H2O + xenobioticSide 1 = ADP + phosphate + xenobioticSide 2.</text>
        <dbReference type="EC" id="7.6.2.2"/>
    </reaction>
</comment>
<protein>
    <recommendedName>
        <fullName evidence="3">ABC-type xenobiotic transporter</fullName>
        <ecNumber evidence="3">7.6.2.2</ecNumber>
    </recommendedName>
</protein>
<evidence type="ECO:0000256" key="8">
    <source>
        <dbReference type="ARBA" id="ARBA00022840"/>
    </source>
</evidence>
<keyword evidence="11 15" id="KW-0472">Membrane</keyword>
<dbReference type="PROSITE" id="PS50158">
    <property type="entry name" value="ZF_CCHC"/>
    <property type="match status" value="1"/>
</dbReference>
<keyword evidence="10 15" id="KW-1133">Transmembrane helix</keyword>
<dbReference type="InterPro" id="IPR017871">
    <property type="entry name" value="ABC_transporter-like_CS"/>
</dbReference>
<evidence type="ECO:0000259" key="17">
    <source>
        <dbReference type="PROSITE" id="PS50893"/>
    </source>
</evidence>
<dbReference type="InterPro" id="IPR056228">
    <property type="entry name" value="ABCC10-like_N"/>
</dbReference>
<dbReference type="Pfam" id="PF08284">
    <property type="entry name" value="RVP_2"/>
    <property type="match status" value="1"/>
</dbReference>
<dbReference type="SMART" id="SM00343">
    <property type="entry name" value="ZnF_C2HC"/>
    <property type="match status" value="1"/>
</dbReference>
<dbReference type="InterPro" id="IPR011527">
    <property type="entry name" value="ABC1_TM_dom"/>
</dbReference>
<dbReference type="CDD" id="cd18579">
    <property type="entry name" value="ABC_6TM_ABCC_D1"/>
    <property type="match status" value="2"/>
</dbReference>
<reference evidence="19" key="1">
    <citation type="submission" date="2020-08" db="EMBL/GenBank/DDBJ databases">
        <title>Plant Genome Project.</title>
        <authorList>
            <person name="Zhang R.-G."/>
        </authorList>
    </citation>
    <scope>NUCLEOTIDE SEQUENCE</scope>
    <source>
        <strain evidence="19">WSP0</strain>
        <tissue evidence="19">Leaf</tissue>
    </source>
</reference>
<gene>
    <name evidence="19" type="ORF">RHGRI_005959</name>
</gene>
<dbReference type="FunFam" id="3.40.50.300:FF:000169">
    <property type="entry name" value="ABC transporter C family member 3"/>
    <property type="match status" value="1"/>
</dbReference>
<keyword evidence="6" id="KW-0677">Repeat</keyword>
<proteinExistence type="inferred from homology"/>
<feature type="transmembrane region" description="Helical" evidence="15">
    <location>
        <begin position="528"/>
        <end position="552"/>
    </location>
</feature>
<dbReference type="SUPFAM" id="SSF90123">
    <property type="entry name" value="ABC transporter transmembrane region"/>
    <property type="match status" value="4"/>
</dbReference>
<dbReference type="SUPFAM" id="SSF52540">
    <property type="entry name" value="P-loop containing nucleoside triphosphate hydrolases"/>
    <property type="match status" value="4"/>
</dbReference>
<keyword evidence="4" id="KW-0813">Transport</keyword>
<dbReference type="Gene3D" id="3.40.50.300">
    <property type="entry name" value="P-loop containing nucleotide triphosphate hydrolases"/>
    <property type="match status" value="4"/>
</dbReference>
<dbReference type="Proteomes" id="UP000823749">
    <property type="component" value="Chromosome 2"/>
</dbReference>
<dbReference type="InterPro" id="IPR050173">
    <property type="entry name" value="ABC_transporter_C-like"/>
</dbReference>
<evidence type="ECO:0000256" key="4">
    <source>
        <dbReference type="ARBA" id="ARBA00022448"/>
    </source>
</evidence>
<evidence type="ECO:0000256" key="7">
    <source>
        <dbReference type="ARBA" id="ARBA00022741"/>
    </source>
</evidence>
<feature type="transmembrane region" description="Helical" evidence="15">
    <location>
        <begin position="2641"/>
        <end position="2667"/>
    </location>
</feature>
<evidence type="ECO:0000259" key="18">
    <source>
        <dbReference type="PROSITE" id="PS50929"/>
    </source>
</evidence>
<dbReference type="FunFam" id="1.20.1560.10:FF:000003">
    <property type="entry name" value="ABC transporter C family member 10"/>
    <property type="match status" value="2"/>
</dbReference>
<comment type="similarity">
    <text evidence="2">Belongs to the ABC transporter superfamily. ABCC family. Conjugate transporter (TC 3.A.1.208) subfamily.</text>
</comment>
<dbReference type="GO" id="GO:0016020">
    <property type="term" value="C:membrane"/>
    <property type="evidence" value="ECO:0007669"/>
    <property type="project" value="UniProtKB-SubCell"/>
</dbReference>
<feature type="transmembrane region" description="Helical" evidence="15">
    <location>
        <begin position="2738"/>
        <end position="2760"/>
    </location>
</feature>
<keyword evidence="20" id="KW-1185">Reference proteome</keyword>
<dbReference type="EMBL" id="JACTNZ010000002">
    <property type="protein sequence ID" value="KAG5563380.1"/>
    <property type="molecule type" value="Genomic_DNA"/>
</dbReference>
<dbReference type="GO" id="GO:0008270">
    <property type="term" value="F:zinc ion binding"/>
    <property type="evidence" value="ECO:0007669"/>
    <property type="project" value="UniProtKB-KW"/>
</dbReference>
<feature type="transmembrane region" description="Helical" evidence="15">
    <location>
        <begin position="2116"/>
        <end position="2149"/>
    </location>
</feature>
<evidence type="ECO:0000256" key="14">
    <source>
        <dbReference type="SAM" id="MobiDB-lite"/>
    </source>
</evidence>
<feature type="domain" description="ABC transmembrane type-1" evidence="18">
    <location>
        <begin position="2615"/>
        <end position="2854"/>
    </location>
</feature>
<feature type="transmembrane region" description="Helical" evidence="15">
    <location>
        <begin position="304"/>
        <end position="332"/>
    </location>
</feature>
<feature type="domain" description="ABC transporter" evidence="17">
    <location>
        <begin position="2311"/>
        <end position="2532"/>
    </location>
</feature>
<dbReference type="PROSITE" id="PS50893">
    <property type="entry name" value="ABC_TRANSPORTER_2"/>
    <property type="match status" value="4"/>
</dbReference>
<feature type="transmembrane region" description="Helical" evidence="15">
    <location>
        <begin position="39"/>
        <end position="59"/>
    </location>
</feature>
<evidence type="ECO:0000256" key="15">
    <source>
        <dbReference type="SAM" id="Phobius"/>
    </source>
</evidence>
<feature type="domain" description="CCHC-type" evidence="16">
    <location>
        <begin position="1274"/>
        <end position="1288"/>
    </location>
</feature>
<feature type="transmembrane region" description="Helical" evidence="15">
    <location>
        <begin position="114"/>
        <end position="134"/>
    </location>
</feature>
<dbReference type="FunFam" id="1.20.1560.10:FF:000002">
    <property type="entry name" value="ABC transporter C family member 5"/>
    <property type="match status" value="1"/>
</dbReference>
<evidence type="ECO:0000256" key="13">
    <source>
        <dbReference type="PROSITE-ProRule" id="PRU00047"/>
    </source>
</evidence>
<dbReference type="GO" id="GO:0008559">
    <property type="term" value="F:ABC-type xenobiotic transporter activity"/>
    <property type="evidence" value="ECO:0007669"/>
    <property type="project" value="UniProtKB-EC"/>
</dbReference>
<dbReference type="CDD" id="cd00303">
    <property type="entry name" value="retropepsin_like"/>
    <property type="match status" value="1"/>
</dbReference>
<comment type="caution">
    <text evidence="19">The sequence shown here is derived from an EMBL/GenBank/DDBJ whole genome shotgun (WGS) entry which is preliminary data.</text>
</comment>
<evidence type="ECO:0000256" key="2">
    <source>
        <dbReference type="ARBA" id="ARBA00009726"/>
    </source>
</evidence>
<feature type="region of interest" description="Disordered" evidence="14">
    <location>
        <begin position="1288"/>
        <end position="1334"/>
    </location>
</feature>
<dbReference type="Pfam" id="PF24358">
    <property type="entry name" value="ABCC10_N"/>
    <property type="match status" value="1"/>
</dbReference>
<feature type="transmembrane region" description="Helical" evidence="15">
    <location>
        <begin position="2215"/>
        <end position="2235"/>
    </location>
</feature>
<dbReference type="InterPro" id="IPR001878">
    <property type="entry name" value="Znf_CCHC"/>
</dbReference>
<evidence type="ECO:0000256" key="12">
    <source>
        <dbReference type="ARBA" id="ARBA00034018"/>
    </source>
</evidence>
<dbReference type="CDD" id="cd03250">
    <property type="entry name" value="ABCC_MRP_domain1"/>
    <property type="match status" value="2"/>
</dbReference>
<dbReference type="InterPro" id="IPR027417">
    <property type="entry name" value="P-loop_NTPase"/>
</dbReference>
<dbReference type="FunFam" id="3.40.50.300:FF:000508">
    <property type="entry name" value="ABC transporter C family member 5"/>
    <property type="match status" value="1"/>
</dbReference>
<evidence type="ECO:0000256" key="6">
    <source>
        <dbReference type="ARBA" id="ARBA00022737"/>
    </source>
</evidence>
<dbReference type="GO" id="GO:0016887">
    <property type="term" value="F:ATP hydrolysis activity"/>
    <property type="evidence" value="ECO:0007669"/>
    <property type="project" value="InterPro"/>
</dbReference>
<evidence type="ECO:0000256" key="3">
    <source>
        <dbReference type="ARBA" id="ARBA00012191"/>
    </source>
</evidence>
<keyword evidence="5 15" id="KW-0812">Transmembrane</keyword>
<evidence type="ECO:0000313" key="19">
    <source>
        <dbReference type="EMBL" id="KAG5563380.1"/>
    </source>
</evidence>
<dbReference type="CDD" id="cd03244">
    <property type="entry name" value="ABCC_MRP_domain2"/>
    <property type="match status" value="2"/>
</dbReference>
<comment type="subcellular location">
    <subcellularLocation>
        <location evidence="1">Membrane</location>
        <topology evidence="1">Multi-pass membrane protein</topology>
    </subcellularLocation>
</comment>
<dbReference type="Gene3D" id="1.20.1560.10">
    <property type="entry name" value="ABC transporter type 1, transmembrane domain"/>
    <property type="match status" value="4"/>
</dbReference>
<feature type="domain" description="ABC transmembrane type-1" evidence="18">
    <location>
        <begin position="306"/>
        <end position="586"/>
    </location>
</feature>
<sequence>MDEGPWTIFGGISVYLYEFGNNYKYGVSPIIDPSSRTNHALVISIDILVMFICLLTIIYKPSSRKTVALPDSKQYSTLRVSSAILNVGLGLVYFGLGIWIVVEKLISDGNVIPLHEWLTVLFHGFTWLFLGIIVSLRRQQYPHIMTIRLCSVLAFLFSGFLCIPLFWVSTVDKVVSVKCVLDMLSFPGAILLLFCAFGAQKYAESNIGALYKPLKGESADSGNETITPFDEARFLSRMSFWWLNPLLKKGKEKVLEDKDIPKLRHKDRAETCYFTFMEKLSKQNEKGTPNTSVLKTLFLWQWKAILVSGFFALIKVLTLAIGPLFLKAFILIAEGKETFKYEGWALTAGLLLGKCFESLSERQWNFRTRLIGLQIRSLLTAAIYQKQLKLSNAAKTNHSPGQITNYVTVDAYRIGEFPYWFHQIWVIGLQIFLSFLVIYYAMGMAAIAAVVVIVLTVFGNYPVAKLQHKYLSKLMVAQDRRLKAMAEAVTNMKVLKLYAWETHFKNEVEKIRSEESNYISAILSQRGYYMVLFWVSPIIVSAATFSACYLLRIPLNATNVFTFLATFRILSEPIRLIPDVGAVFIEANVSFSRVMKFLDAPELESRDIKKTCVAKGLNQSIFISTTRISWDSSSLKPTLDDLNLVVQCGEKIAICGEVGSGKSTLIAAILGEVPDIHGRVEVYGKIAYVSQTAWIQTGTIQENILFGSTMDQHRYQEVLEKCSLNKDLEMLPFGDCTIIGERGVNLSGGQKQRVQLARALYQDADIYLLDDPFSAVDAHTATNLFNLMAEGKIVEAATYDHLLASSQQFQNLVNAHKVTSGSELQSQYGFQKQKTPKEEIQKIYTEQHLRESMGDQLIKEEERETGDTGLKPYKQLFSGKIQEMDRSRRNTRSTYAAPAAHGRGQAAVAARGRGQATPTARGRGQAAPAAHGRGRAAPLPRGRGRTNPAGRGRGGDAEPIVDVNAAETQNVEDPTDPVEDPVDPITEIIANAGTPTGFVDPVAAVQAFQTFMGLFAGNQAQVAPTNATRSLTLDKGNTFDRFLKTNPPPFMGTDKPSDAEAWLLQMEKVFEVLGCSEAQKVSFAAYKLQGGAEHWWRSAKQQYKDKHDELVWTNFKKDFEEKYIPPAIKDQMRMEFLNLRQGNMSVGEYQLKFDELSRFAGGLVEKEADKVWYFQRGLRPEIHGRVSLLNTETLPKLVTRALTAEIDLVEEKRSAENHAKRFRPGQGSGGGFTTRNVRPAAQTSEGVGLASRPCFKCGKSHTALYRCDGSLRVCFSCGQPGHISTHCRAQGDGRNQIPQGQRQPVRGGGHSHQRQFNNQGNHRQQARNGGQGQRNVTEGRVYALTQQQAKDAPSVVQGTLSISNVPARVLFDSGSTHSFAAPRYLYQLPIVVEALEVYVVVTTPVGKTVTLDKVSSDMSIVDLVLAFTFTWSTGTTMNTYCIFGVLAFLTWPIFIPVDNVFYLNKKRFYFASAKELMRIEGTTKSSVASHLAESVAGAVTIRAFGKEDRFFSENLQSIDANASAFFHNFSANEWLIQRLEILCAIILSCSALGMTLISSDASESGFIGMALSYGLSLNIFVVASVQNQCTMSNSIIAIERLEQYMHIPSEAPEIIESNRPALNWPEFGKVEIRDLKVRYRPNSPLVLRGISCVFEGGDKIGIVGRTGSGKTTLISSLFRLVEPTEGSIIIDDINISTLGLHDLRSHFGVIPQDPTLFSGSVRYNLDPLMEHTDKEIWEVIEKCQLREAVQVKEKGLSSLVVQDGSNWSMGQRQLFCLGRALLKRRKILVLDEATASIDNATDSLIQKTIRTEFADCTVITVAHRIPTVMDCTMVLSISDGQVVEYDKPVKLMSYKEKTFSITAKHRRVYRLIVQTRDRTMGKNDGEASYNGSYTPLKGEESDFDVTTDSKGNVTPFARAGLLSRMSFSWLNSLMKKGKEKTIEDEDIPHLRQVDQAETCYYQFMEQQSKRKQNDPHKSPSIFLTILSCQKKAILISGVFALVKVLTLSTGPLFLYAFIRVVEGEEVFKYESYALTSGLFLAKCLESLSDRQWCFQTRLIGLQVRSLLSAAIYQKQLKLSNAAKTTHSPGEIMNYVTVDAYKIGEFPFWFHQIWTTVLQICIALIIICYAVGMATLAALLVILLTVLGNYPVAKVQHKYLTKLMGAQDRMLKAISEALANMKVLKMYAWETNFKNVIESLRTEETNCLSAVLAQKGYYIVLFWSSPIIVSAVTFWACYWLRIPLSTSNVFTFLATLRIVQEPIRLIPDVAGVFIEASVSFTRILKFLEAPELESRHIKKISIEGETEHAVAVNSTRISWDADSLKPTLSYVNLQVKSGEKVAICGGVGSGKSTLLAAILGEVPYTNGIVQVCGKIAYVSQTAWIQTGTIQQNILFGSTMDEYRYQEVVQKCFLVKDLEMLPFGDCTVIGERGVNLSGGQKQRVQLARALYQDADIYLLDDPFSAVDAHTATGLFNEYVMGALSGKTVLLVTHQVDFLPAFDSVLLMSEGRILTAATYNQLLACSQEFQSLVNAHNDAAYCENTGTSGSPQRTKSSIEEIKKTYTNGRLGAVPVGDQLIKQEERETGNTGLKPYIQYLNQSNGFLYLSLAVISHILYLVGQLVQNLWLASELDDANTSTLKLLVTYMVIGCGMTLTLVLRSYVVAVLGLKTSKAIFSKLMTSLFRAPMAFYDSTPLGRILSRVSSDLSIVDLELSFKLSLTLASTMTIYFSYIILAVLTWPILIVIIPMAYVTILLQSYYFASSKELMRIDGTTKSSVASQISESIAGAMTIRAFGEEDRFFAQYLHLIDNNASPFFHSFSANEWLILRLEIICAIVLSSSALAMTLINFGASDSGGQKIGIVGRTGSGKTTLISALFRLVEPTEGMIIIDDIDISRIGLHDLRSHFGVIPQDPTLFSGSVRYNLDPLSEHSDHEIWKVLEKCRLRDVVEKKEGGLDSLGRSMKQKVVQDGSNWSMGQRQLFCLGRALLKRRKILVLDEATASIDNATDSLIQKTIRTEFADCTVITVAHRIPTVMDCTMVLSVSDGGRITIPERMIRGFIFQTAQRASSIRGDMTVMEKRFGRNSILES</sequence>
<feature type="domain" description="ABC transmembrane type-1" evidence="18">
    <location>
        <begin position="1994"/>
        <end position="2274"/>
    </location>
</feature>
<keyword evidence="13" id="KW-0862">Zinc</keyword>